<dbReference type="AlphaFoldDB" id="A0A645DUI1"/>
<proteinExistence type="predicted"/>
<dbReference type="SUPFAM" id="SSF140566">
    <property type="entry name" value="FlgN-like"/>
    <property type="match status" value="1"/>
</dbReference>
<evidence type="ECO:0008006" key="4">
    <source>
        <dbReference type="Google" id="ProtNLM"/>
    </source>
</evidence>
<dbReference type="InterPro" id="IPR007809">
    <property type="entry name" value="FlgN-like"/>
</dbReference>
<gene>
    <name evidence="3" type="ORF">SDC9_140296</name>
</gene>
<dbReference type="InterPro" id="IPR036679">
    <property type="entry name" value="FlgN-like_sf"/>
</dbReference>
<keyword evidence="1" id="KW-1005">Bacterial flagellum biogenesis</keyword>
<evidence type="ECO:0000313" key="3">
    <source>
        <dbReference type="EMBL" id="MPM93160.1"/>
    </source>
</evidence>
<organism evidence="3">
    <name type="scientific">bioreactor metagenome</name>
    <dbReference type="NCBI Taxonomy" id="1076179"/>
    <lineage>
        <taxon>unclassified sequences</taxon>
        <taxon>metagenomes</taxon>
        <taxon>ecological metagenomes</taxon>
    </lineage>
</organism>
<dbReference type="GO" id="GO:0044780">
    <property type="term" value="P:bacterial-type flagellum assembly"/>
    <property type="evidence" value="ECO:0007669"/>
    <property type="project" value="InterPro"/>
</dbReference>
<dbReference type="Pfam" id="PF05130">
    <property type="entry name" value="FlgN"/>
    <property type="match status" value="1"/>
</dbReference>
<dbReference type="EMBL" id="VSSQ01040003">
    <property type="protein sequence ID" value="MPM93160.1"/>
    <property type="molecule type" value="Genomic_DNA"/>
</dbReference>
<dbReference type="Gene3D" id="1.20.58.300">
    <property type="entry name" value="FlgN-like"/>
    <property type="match status" value="1"/>
</dbReference>
<name>A0A645DUI1_9ZZZZ</name>
<feature type="region of interest" description="Disordered" evidence="2">
    <location>
        <begin position="135"/>
        <end position="158"/>
    </location>
</feature>
<evidence type="ECO:0000256" key="1">
    <source>
        <dbReference type="ARBA" id="ARBA00022795"/>
    </source>
</evidence>
<reference evidence="3" key="1">
    <citation type="submission" date="2019-08" db="EMBL/GenBank/DDBJ databases">
        <authorList>
            <person name="Kucharzyk K."/>
            <person name="Murdoch R.W."/>
            <person name="Higgins S."/>
            <person name="Loffler F."/>
        </authorList>
    </citation>
    <scope>NUCLEOTIDE SEQUENCE</scope>
</reference>
<accession>A0A645DUI1</accession>
<evidence type="ECO:0000256" key="2">
    <source>
        <dbReference type="SAM" id="MobiDB-lite"/>
    </source>
</evidence>
<sequence length="158" mass="18181">MNKSGFRDYLVFLRDLGATLDEITEVEQKKAEFVQTDDLDGLNECMKREQALSLTMRSCDQKRDAMLLSLGLQGVRLRELLNYAPAEYREETKKTVEQLCRQYALYRGAFEVARDTLECNLHQVEKILRAADPDAGAQTGYQEESPQLPPRLRTDFRA</sequence>
<comment type="caution">
    <text evidence="3">The sequence shown here is derived from an EMBL/GenBank/DDBJ whole genome shotgun (WGS) entry which is preliminary data.</text>
</comment>
<protein>
    <recommendedName>
        <fullName evidence="4">FlgN protein</fullName>
    </recommendedName>
</protein>